<dbReference type="InterPro" id="IPR017927">
    <property type="entry name" value="FAD-bd_FR_type"/>
</dbReference>
<name>A0A2S9QLA2_9MICO</name>
<gene>
    <name evidence="2" type="ORF">B4915_11975</name>
</gene>
<dbReference type="PANTHER" id="PTHR30157:SF0">
    <property type="entry name" value="NADPH-DEPENDENT FERRIC-CHELATE REDUCTASE"/>
    <property type="match status" value="1"/>
</dbReference>
<dbReference type="SUPFAM" id="SSF63380">
    <property type="entry name" value="Riboflavin synthase domain-like"/>
    <property type="match status" value="1"/>
</dbReference>
<dbReference type="Gene3D" id="3.40.50.80">
    <property type="entry name" value="Nucleotide-binding domain of ferredoxin-NADP reductase (FNR) module"/>
    <property type="match status" value="1"/>
</dbReference>
<dbReference type="Pfam" id="PF04954">
    <property type="entry name" value="SIP"/>
    <property type="match status" value="1"/>
</dbReference>
<dbReference type="PANTHER" id="PTHR30157">
    <property type="entry name" value="FERRIC REDUCTASE, NADPH-DEPENDENT"/>
    <property type="match status" value="1"/>
</dbReference>
<dbReference type="Pfam" id="PF08021">
    <property type="entry name" value="FAD_binding_9"/>
    <property type="match status" value="1"/>
</dbReference>
<comment type="caution">
    <text evidence="2">The sequence shown here is derived from an EMBL/GenBank/DDBJ whole genome shotgun (WGS) entry which is preliminary data.</text>
</comment>
<protein>
    <submittedName>
        <fullName evidence="2">NADPH-dependent ferric siderophore reductase</fullName>
    </submittedName>
</protein>
<organism evidence="2 3">
    <name type="scientific">Leucobacter massiliensis</name>
    <dbReference type="NCBI Taxonomy" id="1686285"/>
    <lineage>
        <taxon>Bacteria</taxon>
        <taxon>Bacillati</taxon>
        <taxon>Actinomycetota</taxon>
        <taxon>Actinomycetes</taxon>
        <taxon>Micrococcales</taxon>
        <taxon>Microbacteriaceae</taxon>
        <taxon>Leucobacter</taxon>
    </lineage>
</organism>
<dbReference type="GO" id="GO:0016491">
    <property type="term" value="F:oxidoreductase activity"/>
    <property type="evidence" value="ECO:0007669"/>
    <property type="project" value="InterPro"/>
</dbReference>
<dbReference type="EMBL" id="MWZD01000020">
    <property type="protein sequence ID" value="PRI10368.1"/>
    <property type="molecule type" value="Genomic_DNA"/>
</dbReference>
<accession>A0A2S9QLA2</accession>
<dbReference type="InterPro" id="IPR017938">
    <property type="entry name" value="Riboflavin_synthase-like_b-brl"/>
</dbReference>
<dbReference type="Gene3D" id="2.40.30.10">
    <property type="entry name" value="Translation factors"/>
    <property type="match status" value="1"/>
</dbReference>
<dbReference type="InterPro" id="IPR013113">
    <property type="entry name" value="SIP_FAD-bd"/>
</dbReference>
<dbReference type="PROSITE" id="PS51384">
    <property type="entry name" value="FAD_FR"/>
    <property type="match status" value="1"/>
</dbReference>
<reference evidence="2 3" key="1">
    <citation type="journal article" date="2017" name="New Microbes New Infect">
        <title>Genome sequence of 'Leucobacter massiliensis' sp. nov. isolated from human pharynx after travel to the 2014 Hajj.</title>
        <authorList>
            <person name="Leangapichart T."/>
            <person name="Gautret P."/>
            <person name="Nguyen T.T."/>
            <person name="Armstrong N."/>
            <person name="Rolain J.M."/>
        </authorList>
    </citation>
    <scope>NUCLEOTIDE SEQUENCE [LARGE SCALE GENOMIC DNA]</scope>
    <source>
        <strain evidence="2 3">122RC15</strain>
    </source>
</reference>
<evidence type="ECO:0000313" key="2">
    <source>
        <dbReference type="EMBL" id="PRI10368.1"/>
    </source>
</evidence>
<sequence>MSRPSTPAAPAAPAAAAAHPWEYSAFRVAVARTQRLSPGFVRVTLAGEELRHFAPWGLDQRIKLVLPMADGSRPDFGLLDRPTPHPKEWYARWKALPEDRRNPLRTYTPAAIRPALGEIDVELFIHEPAGPASSWALACAPGDELVLTGPDARVGFTGYGIHFMPPSPPSRLLLVGDESALPAIGNLLAAAPSGASEVLLELGDPADELLSLPLPRGGENGVAGTAHALRVVPRAGRDPDALELAVREWGEEHGAEFAADPGAYAWLAGEAGATMRIRRVMSAEWGLPKERIASLGYWKHGGPLVG</sequence>
<dbReference type="OrthoDB" id="3291337at2"/>
<feature type="domain" description="FAD-binding FR-type" evidence="1">
    <location>
        <begin position="23"/>
        <end position="166"/>
    </location>
</feature>
<dbReference type="CDD" id="cd06193">
    <property type="entry name" value="siderophore_interacting"/>
    <property type="match status" value="1"/>
</dbReference>
<proteinExistence type="predicted"/>
<dbReference type="InterPro" id="IPR039374">
    <property type="entry name" value="SIP_fam"/>
</dbReference>
<dbReference type="InterPro" id="IPR039261">
    <property type="entry name" value="FNR_nucleotide-bd"/>
</dbReference>
<evidence type="ECO:0000259" key="1">
    <source>
        <dbReference type="PROSITE" id="PS51384"/>
    </source>
</evidence>
<keyword evidence="3" id="KW-1185">Reference proteome</keyword>
<dbReference type="Proteomes" id="UP000238650">
    <property type="component" value="Unassembled WGS sequence"/>
</dbReference>
<dbReference type="InterPro" id="IPR007037">
    <property type="entry name" value="SIP_rossman_dom"/>
</dbReference>
<dbReference type="RefSeq" id="WP_105806061.1">
    <property type="nucleotide sequence ID" value="NZ_MWZD01000020.1"/>
</dbReference>
<evidence type="ECO:0000313" key="3">
    <source>
        <dbReference type="Proteomes" id="UP000238650"/>
    </source>
</evidence>
<dbReference type="AlphaFoldDB" id="A0A2S9QLA2"/>